<organism evidence="1 2">
    <name type="scientific">Pseudomonas neuropathica</name>
    <dbReference type="NCBI Taxonomy" id="2730425"/>
    <lineage>
        <taxon>Bacteria</taxon>
        <taxon>Pseudomonadati</taxon>
        <taxon>Pseudomonadota</taxon>
        <taxon>Gammaproteobacteria</taxon>
        <taxon>Pseudomonadales</taxon>
        <taxon>Pseudomonadaceae</taxon>
        <taxon>Pseudomonas</taxon>
    </lineage>
</organism>
<accession>A0ACC7N0K1</accession>
<gene>
    <name evidence="1" type="ORF">ACJEBM_23805</name>
</gene>
<sequence length="313" mass="34480">MVPSLGSIASRLRLKQLRLLIALDDRGSLHKAAEQISISQSGATKALQEVESLLGMPLFERQPKGLVANEMGRCMIRYARLIYSDVEHLREEMVSIMRGQGGRLSVGVIMGAVPLLTRALTELRLKQPELSVELVENTSATLLGLLDQGRLDLAICRTSVGQRSDAYDCIELSEEPLAVVASKDHPLASAESLQLSQLSDYRWVVYPKDMPMRQALERELNEAGLEIPRYPLETSSTFGTILLVQQDPTLLAVIPGEVAEFCEKFDLLVKLPVSLRALIEPYGVISRAGANLSPAATLLINELQRDPCPERNL</sequence>
<evidence type="ECO:0000313" key="1">
    <source>
        <dbReference type="EMBL" id="MFK9083689.1"/>
    </source>
</evidence>
<name>A0ACC7N0K1_9PSED</name>
<protein>
    <submittedName>
        <fullName evidence="1">LysR family transcriptional regulator</fullName>
    </submittedName>
</protein>
<comment type="caution">
    <text evidence="1">The sequence shown here is derived from an EMBL/GenBank/DDBJ whole genome shotgun (WGS) entry which is preliminary data.</text>
</comment>
<dbReference type="Proteomes" id="UP001622950">
    <property type="component" value="Unassembled WGS sequence"/>
</dbReference>
<reference evidence="1" key="1">
    <citation type="submission" date="2024-11" db="EMBL/GenBank/DDBJ databases">
        <authorList>
            <person name="Lucas J.A."/>
        </authorList>
    </citation>
    <scope>NUCLEOTIDE SEQUENCE</scope>
    <source>
        <strain evidence="1">Z 8.8</strain>
    </source>
</reference>
<evidence type="ECO:0000313" key="2">
    <source>
        <dbReference type="Proteomes" id="UP001622950"/>
    </source>
</evidence>
<dbReference type="EMBL" id="JBJHQE010000057">
    <property type="protein sequence ID" value="MFK9083689.1"/>
    <property type="molecule type" value="Genomic_DNA"/>
</dbReference>
<keyword evidence="2" id="KW-1185">Reference proteome</keyword>
<proteinExistence type="predicted"/>